<keyword evidence="8" id="KW-1185">Reference proteome</keyword>
<reference evidence="7 8" key="1">
    <citation type="journal article" date="2011" name="Stand. Genomic Sci.">
        <title>Complete genome sequence of the thermophilic, hydrogen-oxidizing Bacillus tusciae type strain (T2) and reclassification in the new genus, Kyrpidia gen. nov. as Kyrpidia tusciae comb. nov. and emendation of the family Alicyclobacillaceae da Costa and Rainey, 2010.</title>
        <authorList>
            <person name="Klenk H.P."/>
            <person name="Lapidus A."/>
            <person name="Chertkov O."/>
            <person name="Copeland A."/>
            <person name="Del Rio T.G."/>
            <person name="Nolan M."/>
            <person name="Lucas S."/>
            <person name="Chen F."/>
            <person name="Tice H."/>
            <person name="Cheng J.F."/>
            <person name="Han C."/>
            <person name="Bruce D."/>
            <person name="Goodwin L."/>
            <person name="Pitluck S."/>
            <person name="Pati A."/>
            <person name="Ivanova N."/>
            <person name="Mavromatis K."/>
            <person name="Daum C."/>
            <person name="Chen A."/>
            <person name="Palaniappan K."/>
            <person name="Chang Y.J."/>
            <person name="Land M."/>
            <person name="Hauser L."/>
            <person name="Jeffries C.D."/>
            <person name="Detter J.C."/>
            <person name="Rohde M."/>
            <person name="Abt B."/>
            <person name="Pukall R."/>
            <person name="Goker M."/>
            <person name="Bristow J."/>
            <person name="Markowitz V."/>
            <person name="Hugenholtz P."/>
            <person name="Eisen J.A."/>
        </authorList>
    </citation>
    <scope>NUCLEOTIDE SEQUENCE [LARGE SCALE GENOMIC DNA]</scope>
    <source>
        <strain evidence="7 8">DSM 2912</strain>
    </source>
</reference>
<dbReference type="PANTHER" id="PTHR42996:SF1">
    <property type="entry name" value="PHOSPHATE-BINDING PROTEIN PSTS"/>
    <property type="match status" value="1"/>
</dbReference>
<keyword evidence="5" id="KW-1133">Transmembrane helix</keyword>
<evidence type="ECO:0000256" key="1">
    <source>
        <dbReference type="ARBA" id="ARBA00008725"/>
    </source>
</evidence>
<dbReference type="Proteomes" id="UP000002368">
    <property type="component" value="Chromosome"/>
</dbReference>
<feature type="domain" description="PBP" evidence="6">
    <location>
        <begin position="68"/>
        <end position="355"/>
    </location>
</feature>
<sequence>MWYEDPRERTGCPERRIALECQMGEGWEMLGRIVALMASVFLGMVWVVGCGGFGAGSGSTGVPLPGSGGRAALLNGAGATFPYPLYSRWIDEYGRLTPNVRINYQSIGSGGGIEQISKKVIDFGASDAPLTDDMLKKMPGEILHIPTVLGAVSITYNLPGIKGPVQFSPEVLADIFLGRITKWNDPRIVALNPVTKLPAQNIVVVHRSDGSGTTNMFTDYLSKISPTWNAQVGMGTSVNWPLGVGAKGSEGVSRQVQSTVGAIGYVELSYALLNNLPYALIQNRAGKFVAPSLETTTAAAAGAASSMPDDLRVSIVNAPGDNAYPIAGFTYILVFKDQADPDKGRALAKFLWWAVHDGERMAPPLAYGPLPPEVLTKVEQKLKSMTAQGRPLLAGP</sequence>
<organism evidence="7 8">
    <name type="scientific">Kyrpidia tusciae (strain DSM 2912 / NBRC 15312 / T2)</name>
    <name type="common">Bacillus tusciae</name>
    <dbReference type="NCBI Taxonomy" id="562970"/>
    <lineage>
        <taxon>Bacteria</taxon>
        <taxon>Bacillati</taxon>
        <taxon>Bacillota</taxon>
        <taxon>Bacilli</taxon>
        <taxon>Bacillales</taxon>
        <taxon>Alicyclobacillaceae</taxon>
        <taxon>Kyrpidia</taxon>
    </lineage>
</organism>
<dbReference type="CDD" id="cd13565">
    <property type="entry name" value="PBP2_PstS"/>
    <property type="match status" value="1"/>
</dbReference>
<evidence type="ECO:0000256" key="4">
    <source>
        <dbReference type="PIRNR" id="PIRNR002756"/>
    </source>
</evidence>
<dbReference type="PANTHER" id="PTHR42996">
    <property type="entry name" value="PHOSPHATE-BINDING PROTEIN PSTS"/>
    <property type="match status" value="1"/>
</dbReference>
<dbReference type="GO" id="GO:0042301">
    <property type="term" value="F:phosphate ion binding"/>
    <property type="evidence" value="ECO:0007669"/>
    <property type="project" value="InterPro"/>
</dbReference>
<dbReference type="InterPro" id="IPR024370">
    <property type="entry name" value="PBP_domain"/>
</dbReference>
<dbReference type="InterPro" id="IPR005673">
    <property type="entry name" value="ABC_phos-bd_PstS"/>
</dbReference>
<evidence type="ECO:0000313" key="7">
    <source>
        <dbReference type="EMBL" id="ADG07501.1"/>
    </source>
</evidence>
<comment type="similarity">
    <text evidence="1 4">Belongs to the PstS family.</text>
</comment>
<dbReference type="eggNOG" id="COG0226">
    <property type="taxonomic scope" value="Bacteria"/>
</dbReference>
<dbReference type="KEGG" id="bts:Btus_2864"/>
<dbReference type="HOGENOM" id="CLU_034528_1_1_9"/>
<evidence type="ECO:0000256" key="5">
    <source>
        <dbReference type="SAM" id="Phobius"/>
    </source>
</evidence>
<dbReference type="SUPFAM" id="SSF53850">
    <property type="entry name" value="Periplasmic binding protein-like II"/>
    <property type="match status" value="1"/>
</dbReference>
<gene>
    <name evidence="7" type="ordered locus">Btus_2864</name>
</gene>
<evidence type="ECO:0000313" key="8">
    <source>
        <dbReference type="Proteomes" id="UP000002368"/>
    </source>
</evidence>
<dbReference type="Pfam" id="PF12849">
    <property type="entry name" value="PBP_like_2"/>
    <property type="match status" value="1"/>
</dbReference>
<accession>D5WV29</accession>
<name>D5WV29_KYRT2</name>
<dbReference type="STRING" id="562970.Btus_2864"/>
<proteinExistence type="inferred from homology"/>
<evidence type="ECO:0000256" key="3">
    <source>
        <dbReference type="ARBA" id="ARBA00022592"/>
    </source>
</evidence>
<keyword evidence="5" id="KW-0472">Membrane</keyword>
<evidence type="ECO:0000259" key="6">
    <source>
        <dbReference type="Pfam" id="PF12849"/>
    </source>
</evidence>
<dbReference type="GO" id="GO:0043190">
    <property type="term" value="C:ATP-binding cassette (ABC) transporter complex"/>
    <property type="evidence" value="ECO:0007669"/>
    <property type="project" value="InterPro"/>
</dbReference>
<keyword evidence="3 4" id="KW-0592">Phosphate transport</keyword>
<feature type="transmembrane region" description="Helical" evidence="5">
    <location>
        <begin position="33"/>
        <end position="55"/>
    </location>
</feature>
<dbReference type="NCBIfam" id="TIGR00975">
    <property type="entry name" value="3a0107s03"/>
    <property type="match status" value="1"/>
</dbReference>
<dbReference type="AlphaFoldDB" id="D5WV29"/>
<dbReference type="GO" id="GO:0035435">
    <property type="term" value="P:phosphate ion transmembrane transport"/>
    <property type="evidence" value="ECO:0007669"/>
    <property type="project" value="InterPro"/>
</dbReference>
<dbReference type="EMBL" id="CP002017">
    <property type="protein sequence ID" value="ADG07501.1"/>
    <property type="molecule type" value="Genomic_DNA"/>
</dbReference>
<keyword evidence="2 4" id="KW-0813">Transport</keyword>
<evidence type="ECO:0000256" key="2">
    <source>
        <dbReference type="ARBA" id="ARBA00022448"/>
    </source>
</evidence>
<dbReference type="InterPro" id="IPR050962">
    <property type="entry name" value="Phosphate-bind_PstS"/>
</dbReference>
<keyword evidence="5" id="KW-0812">Transmembrane</keyword>
<dbReference type="Gene3D" id="3.40.190.10">
    <property type="entry name" value="Periplasmic binding protein-like II"/>
    <property type="match status" value="2"/>
</dbReference>
<protein>
    <recommendedName>
        <fullName evidence="4">Phosphate-binding protein</fullName>
    </recommendedName>
</protein>
<dbReference type="PIRSF" id="PIRSF002756">
    <property type="entry name" value="PstS"/>
    <property type="match status" value="1"/>
</dbReference>